<evidence type="ECO:0000313" key="3">
    <source>
        <dbReference type="Proteomes" id="UP000255284"/>
    </source>
</evidence>
<dbReference type="EMBL" id="UGGQ01000006">
    <property type="protein sequence ID" value="STO15705.1"/>
    <property type="molecule type" value="Genomic_DNA"/>
</dbReference>
<organism evidence="2 3">
    <name type="scientific">Mobiluncus mulieris</name>
    <dbReference type="NCBI Taxonomy" id="2052"/>
    <lineage>
        <taxon>Bacteria</taxon>
        <taxon>Bacillati</taxon>
        <taxon>Actinomycetota</taxon>
        <taxon>Actinomycetes</taxon>
        <taxon>Actinomycetales</taxon>
        <taxon>Actinomycetaceae</taxon>
        <taxon>Mobiluncus</taxon>
    </lineage>
</organism>
<dbReference type="AlphaFoldDB" id="A0A378PCL3"/>
<comment type="caution">
    <text evidence="2">The sequence shown here is derived from an EMBL/GenBank/DDBJ whole genome shotgun (WGS) entry which is preliminary data.</text>
</comment>
<name>A0A378PCL3_9ACTO</name>
<sequence length="38" mass="4259">MVNAVGIWSRKRFFDFEVVSVSVPLASTLILRPLLPLS</sequence>
<proteinExistence type="predicted"/>
<reference evidence="2 3" key="1">
    <citation type="submission" date="2018-06" db="EMBL/GenBank/DDBJ databases">
        <authorList>
            <consortium name="Pathogen Informatics"/>
            <person name="Doyle S."/>
        </authorList>
    </citation>
    <scope>NUCLEOTIDE SEQUENCE [LARGE SCALE GENOMIC DNA]</scope>
    <source>
        <strain evidence="2 3">NCTC11819</strain>
    </source>
</reference>
<evidence type="ECO:0000313" key="2">
    <source>
        <dbReference type="EMBL" id="STO15705.1"/>
    </source>
</evidence>
<protein>
    <submittedName>
        <fullName evidence="2">Uncharacterized protein</fullName>
    </submittedName>
</protein>
<keyword evidence="1" id="KW-0812">Transmembrane</keyword>
<keyword evidence="1" id="KW-1133">Transmembrane helix</keyword>
<gene>
    <name evidence="2" type="ORF">NCTC11819_00247</name>
</gene>
<keyword evidence="1" id="KW-0472">Membrane</keyword>
<dbReference type="Proteomes" id="UP000255284">
    <property type="component" value="Unassembled WGS sequence"/>
</dbReference>
<accession>A0A378PCL3</accession>
<feature type="transmembrane region" description="Helical" evidence="1">
    <location>
        <begin position="12"/>
        <end position="35"/>
    </location>
</feature>
<evidence type="ECO:0000256" key="1">
    <source>
        <dbReference type="SAM" id="Phobius"/>
    </source>
</evidence>